<evidence type="ECO:0000313" key="8">
    <source>
        <dbReference type="EMBL" id="MBS5688264.1"/>
    </source>
</evidence>
<keyword evidence="3" id="KW-0143">Chaperone</keyword>
<evidence type="ECO:0000313" key="9">
    <source>
        <dbReference type="Proteomes" id="UP000733372"/>
    </source>
</evidence>
<evidence type="ECO:0000256" key="5">
    <source>
        <dbReference type="ARBA" id="ARBA00049117"/>
    </source>
</evidence>
<accession>A0A943IV18</accession>
<evidence type="ECO:0000256" key="4">
    <source>
        <dbReference type="ARBA" id="ARBA00034320"/>
    </source>
</evidence>
<dbReference type="GO" id="GO:0005737">
    <property type="term" value="C:cytoplasm"/>
    <property type="evidence" value="ECO:0007669"/>
    <property type="project" value="TreeGrafter"/>
</dbReference>
<evidence type="ECO:0000256" key="2">
    <source>
        <dbReference type="ARBA" id="ARBA00022801"/>
    </source>
</evidence>
<dbReference type="SUPFAM" id="SSF90002">
    <property type="entry name" value="Hypothetical protein YjiA, C-terminal domain"/>
    <property type="match status" value="1"/>
</dbReference>
<comment type="similarity">
    <text evidence="4">Belongs to the SIMIBI class G3E GTPase family. ZNG1 subfamily.</text>
</comment>
<evidence type="ECO:0000259" key="7">
    <source>
        <dbReference type="SMART" id="SM00833"/>
    </source>
</evidence>
<name>A0A943IV18_9FIRM</name>
<dbReference type="SUPFAM" id="SSF52540">
    <property type="entry name" value="P-loop containing nucleoside triphosphate hydrolases"/>
    <property type="match status" value="1"/>
</dbReference>
<dbReference type="AlphaFoldDB" id="A0A943IV18"/>
<evidence type="ECO:0000256" key="3">
    <source>
        <dbReference type="ARBA" id="ARBA00023186"/>
    </source>
</evidence>
<dbReference type="Pfam" id="PF02492">
    <property type="entry name" value="cobW"/>
    <property type="match status" value="1"/>
</dbReference>
<dbReference type="InterPro" id="IPR011629">
    <property type="entry name" value="CobW-like_C"/>
</dbReference>
<dbReference type="SMART" id="SM00833">
    <property type="entry name" value="CobW_C"/>
    <property type="match status" value="1"/>
</dbReference>
<reference evidence="8" key="1">
    <citation type="submission" date="2021-02" db="EMBL/GenBank/DDBJ databases">
        <title>Infant gut strain persistence is associated with maternal origin, phylogeny, and functional potential including surface adhesion and iron acquisition.</title>
        <authorList>
            <person name="Lou Y.C."/>
        </authorList>
    </citation>
    <scope>NUCLEOTIDE SEQUENCE</scope>
    <source>
        <strain evidence="8">L3_101_367G1_dasL3_101_367G1_metabat.metabat.26</strain>
    </source>
</reference>
<dbReference type="Proteomes" id="UP000733372">
    <property type="component" value="Unassembled WGS sequence"/>
</dbReference>
<dbReference type="InterPro" id="IPR003495">
    <property type="entry name" value="CobW/HypB/UreG_nucleotide-bd"/>
</dbReference>
<feature type="region of interest" description="Disordered" evidence="6">
    <location>
        <begin position="212"/>
        <end position="271"/>
    </location>
</feature>
<dbReference type="InterPro" id="IPR051316">
    <property type="entry name" value="Zinc-reg_GTPase_activator"/>
</dbReference>
<comment type="catalytic activity">
    <reaction evidence="5">
        <text>GTP + H2O = GDP + phosphate + H(+)</text>
        <dbReference type="Rhea" id="RHEA:19669"/>
        <dbReference type="ChEBI" id="CHEBI:15377"/>
        <dbReference type="ChEBI" id="CHEBI:15378"/>
        <dbReference type="ChEBI" id="CHEBI:37565"/>
        <dbReference type="ChEBI" id="CHEBI:43474"/>
        <dbReference type="ChEBI" id="CHEBI:58189"/>
    </reaction>
    <physiologicalReaction direction="left-to-right" evidence="5">
        <dbReference type="Rhea" id="RHEA:19670"/>
    </physiologicalReaction>
</comment>
<gene>
    <name evidence="8" type="ORF">KHW66_09760</name>
</gene>
<keyword evidence="1" id="KW-0547">Nucleotide-binding</keyword>
<comment type="caution">
    <text evidence="8">The sequence shown here is derived from an EMBL/GenBank/DDBJ whole genome shotgun (WGS) entry which is preliminary data.</text>
</comment>
<evidence type="ECO:0000256" key="6">
    <source>
        <dbReference type="SAM" id="MobiDB-lite"/>
    </source>
</evidence>
<dbReference type="Gene3D" id="3.30.1220.10">
    <property type="entry name" value="CobW-like, C-terminal domain"/>
    <property type="match status" value="1"/>
</dbReference>
<keyword evidence="2" id="KW-0378">Hydrolase</keyword>
<proteinExistence type="inferred from homology"/>
<dbReference type="GO" id="GO:0016787">
    <property type="term" value="F:hydrolase activity"/>
    <property type="evidence" value="ECO:0007669"/>
    <property type="project" value="UniProtKB-KW"/>
</dbReference>
<dbReference type="PANTHER" id="PTHR13748">
    <property type="entry name" value="COBW-RELATED"/>
    <property type="match status" value="1"/>
</dbReference>
<evidence type="ECO:0000256" key="1">
    <source>
        <dbReference type="ARBA" id="ARBA00022741"/>
    </source>
</evidence>
<feature type="domain" description="CobW C-terminal" evidence="7">
    <location>
        <begin position="290"/>
        <end position="374"/>
    </location>
</feature>
<dbReference type="InterPro" id="IPR027417">
    <property type="entry name" value="P-loop_NTPase"/>
</dbReference>
<dbReference type="Gene3D" id="3.40.50.300">
    <property type="entry name" value="P-loop containing nucleotide triphosphate hydrolases"/>
    <property type="match status" value="1"/>
</dbReference>
<feature type="compositionally biased region" description="Basic and acidic residues" evidence="6">
    <location>
        <begin position="232"/>
        <end position="248"/>
    </location>
</feature>
<organism evidence="8 9">
    <name type="scientific">Faecalibacterium prausnitzii</name>
    <dbReference type="NCBI Taxonomy" id="853"/>
    <lineage>
        <taxon>Bacteria</taxon>
        <taxon>Bacillati</taxon>
        <taxon>Bacillota</taxon>
        <taxon>Clostridia</taxon>
        <taxon>Eubacteriales</taxon>
        <taxon>Oscillospiraceae</taxon>
        <taxon>Faecalibacterium</taxon>
    </lineage>
</organism>
<dbReference type="RefSeq" id="WP_435143444.1">
    <property type="nucleotide sequence ID" value="NZ_CP170812.1"/>
</dbReference>
<dbReference type="InterPro" id="IPR036627">
    <property type="entry name" value="CobW-likC_sf"/>
</dbReference>
<protein>
    <submittedName>
        <fullName evidence="8">GTP-binding protein</fullName>
    </submittedName>
</protein>
<sequence length="376" mass="41685">MTKIDIFSGFLGAGKTTLIKKLIKESFAGQKVVLIENEFGEIGIDGGFLKESGIQINELNAGCICCSLVGDFRAALQQVVEQYHPDRIVIEPSGVGKLSDVTRAVEGVAEHLDVQLSSFVTVADVNKVKMYMKNFGEFYDDQISHASCIILSRTQNATEEKIAAAVAMLREKNPTATIVTTAWDALTGEQILKAMSTKDDFKAELIAMAAKANEEHAHEDEEEEHEHHHHHDHDDDHDEHCCCGHHHDDDDDEDEHEHHHHHDHDDDDHDEHCCCGHHHHHHGHDADEVFTSWGVETAKKFSKADIERALTELDTGNYGMILRSKGIVDGGADGWLEFDYVPGEWEVRARGADVGGKLVVIGSKLDEKAIAALFGC</sequence>
<dbReference type="PANTHER" id="PTHR13748:SF62">
    <property type="entry name" value="COBW DOMAIN-CONTAINING PROTEIN"/>
    <property type="match status" value="1"/>
</dbReference>
<dbReference type="Pfam" id="PF07683">
    <property type="entry name" value="CobW_C"/>
    <property type="match status" value="1"/>
</dbReference>
<dbReference type="GO" id="GO:0000166">
    <property type="term" value="F:nucleotide binding"/>
    <property type="evidence" value="ECO:0007669"/>
    <property type="project" value="UniProtKB-KW"/>
</dbReference>
<dbReference type="CDD" id="cd03112">
    <property type="entry name" value="CobW-like"/>
    <property type="match status" value="1"/>
</dbReference>
<dbReference type="EMBL" id="JAGZAM010000018">
    <property type="protein sequence ID" value="MBS5688264.1"/>
    <property type="molecule type" value="Genomic_DNA"/>
</dbReference>